<feature type="region of interest" description="Disordered" evidence="1">
    <location>
        <begin position="124"/>
        <end position="150"/>
    </location>
</feature>
<organism evidence="4 5">
    <name type="scientific">Neisseria elongata subsp. glycolytica ATCC 29315</name>
    <dbReference type="NCBI Taxonomy" id="546263"/>
    <lineage>
        <taxon>Bacteria</taxon>
        <taxon>Pseudomonadati</taxon>
        <taxon>Pseudomonadota</taxon>
        <taxon>Betaproteobacteria</taxon>
        <taxon>Neisseriales</taxon>
        <taxon>Neisseriaceae</taxon>
        <taxon>Neisseria</taxon>
    </lineage>
</organism>
<dbReference type="GO" id="GO:0015627">
    <property type="term" value="C:type II protein secretion system complex"/>
    <property type="evidence" value="ECO:0007669"/>
    <property type="project" value="TreeGrafter"/>
</dbReference>
<evidence type="ECO:0000259" key="3">
    <source>
        <dbReference type="SMART" id="SM00278"/>
    </source>
</evidence>
<name>D4DSC1_NEIEG</name>
<accession>D4DSC1</accession>
<dbReference type="GO" id="GO:0006281">
    <property type="term" value="P:DNA repair"/>
    <property type="evidence" value="ECO:0007669"/>
    <property type="project" value="InterPro"/>
</dbReference>
<keyword evidence="2" id="KW-0472">Membrane</keyword>
<dbReference type="InterPro" id="IPR004509">
    <property type="entry name" value="Competence_ComEA_HhH"/>
</dbReference>
<feature type="non-terminal residue" evidence="4">
    <location>
        <position position="1"/>
    </location>
</feature>
<dbReference type="EMBL" id="ADBF01000216">
    <property type="protein sequence ID" value="EFE49217.1"/>
    <property type="molecule type" value="Genomic_DNA"/>
</dbReference>
<keyword evidence="2" id="KW-1133">Transmembrane helix</keyword>
<protein>
    <submittedName>
        <fullName evidence="4">ComEA protein</fullName>
    </submittedName>
</protein>
<sequence length="150" mass="15706">GNCSAVWPMCCQVLFYYDSALSCNFGRIIRCDLELIKKGAGMKKALFGLLSYAVTALALAAVNINTATVEELKALPGIGPAKAQAIVDYRKENGNFKSVEDLKKVKGIGEGIFGKLKDEATVGTAAPAKTTKPAAEKPAAQPAAGKNTAK</sequence>
<reference evidence="4 5" key="1">
    <citation type="submission" date="2010-02" db="EMBL/GenBank/DDBJ databases">
        <authorList>
            <person name="Weinstock G."/>
            <person name="Sodergren E."/>
            <person name="Clifton S."/>
            <person name="Fulton L."/>
            <person name="Fulton B."/>
            <person name="Courtney L."/>
            <person name="Fronick C."/>
            <person name="Harrison M."/>
            <person name="Strong C."/>
            <person name="Farmer C."/>
            <person name="Delahaunty K."/>
            <person name="Markovic C."/>
            <person name="Hall O."/>
            <person name="Minx P."/>
            <person name="Tomlinson C."/>
            <person name="Mitreva M."/>
            <person name="Nelson J."/>
            <person name="Hou S."/>
            <person name="Wollam A."/>
            <person name="Pepin K.H."/>
            <person name="Johnson M."/>
            <person name="Bhonagiri V."/>
            <person name="Zhang X."/>
            <person name="Suruliraj S."/>
            <person name="Warren W."/>
            <person name="Chinwalla A."/>
            <person name="Mardis E.R."/>
            <person name="Wilson R.K."/>
        </authorList>
    </citation>
    <scope>NUCLEOTIDE SEQUENCE [LARGE SCALE GENOMIC DNA]</scope>
    <source>
        <strain evidence="4 5">ATCC 29315</strain>
    </source>
</reference>
<evidence type="ECO:0000313" key="5">
    <source>
        <dbReference type="Proteomes" id="UP000005536"/>
    </source>
</evidence>
<dbReference type="SMART" id="SM00278">
    <property type="entry name" value="HhH1"/>
    <property type="match status" value="2"/>
</dbReference>
<dbReference type="AlphaFoldDB" id="D4DSC1"/>
<evidence type="ECO:0000256" key="1">
    <source>
        <dbReference type="SAM" id="MobiDB-lite"/>
    </source>
</evidence>
<dbReference type="GO" id="GO:0015628">
    <property type="term" value="P:protein secretion by the type II secretion system"/>
    <property type="evidence" value="ECO:0007669"/>
    <property type="project" value="TreeGrafter"/>
</dbReference>
<comment type="caution">
    <text evidence="4">The sequence shown here is derived from an EMBL/GenBank/DDBJ whole genome shotgun (WGS) entry which is preliminary data.</text>
</comment>
<dbReference type="Proteomes" id="UP000005536">
    <property type="component" value="Unassembled WGS sequence"/>
</dbReference>
<dbReference type="PANTHER" id="PTHR21180:SF32">
    <property type="entry name" value="ENDONUCLEASE_EXONUCLEASE_PHOSPHATASE FAMILY DOMAIN-CONTAINING PROTEIN 1"/>
    <property type="match status" value="1"/>
</dbReference>
<dbReference type="InterPro" id="IPR051675">
    <property type="entry name" value="Endo/Exo/Phosphatase_dom_1"/>
</dbReference>
<dbReference type="InterPro" id="IPR010994">
    <property type="entry name" value="RuvA_2-like"/>
</dbReference>
<keyword evidence="2" id="KW-0812">Transmembrane</keyword>
<feature type="transmembrane region" description="Helical" evidence="2">
    <location>
        <begin position="45"/>
        <end position="64"/>
    </location>
</feature>
<evidence type="ECO:0000313" key="4">
    <source>
        <dbReference type="EMBL" id="EFE49217.1"/>
    </source>
</evidence>
<evidence type="ECO:0000256" key="2">
    <source>
        <dbReference type="SAM" id="Phobius"/>
    </source>
</evidence>
<dbReference type="Pfam" id="PF12836">
    <property type="entry name" value="HHH_3"/>
    <property type="match status" value="1"/>
</dbReference>
<feature type="domain" description="Helix-hairpin-helix DNA-binding motif class 1" evidence="3">
    <location>
        <begin position="100"/>
        <end position="119"/>
    </location>
</feature>
<dbReference type="SUPFAM" id="SSF47781">
    <property type="entry name" value="RuvA domain 2-like"/>
    <property type="match status" value="1"/>
</dbReference>
<proteinExistence type="predicted"/>
<dbReference type="NCBIfam" id="TIGR00426">
    <property type="entry name" value="competence protein ComEA helix-hairpin-helix repeat region"/>
    <property type="match status" value="1"/>
</dbReference>
<dbReference type="Gene3D" id="1.10.150.280">
    <property type="entry name" value="AF1531-like domain"/>
    <property type="match status" value="1"/>
</dbReference>
<dbReference type="PANTHER" id="PTHR21180">
    <property type="entry name" value="ENDONUCLEASE/EXONUCLEASE/PHOSPHATASE FAMILY DOMAIN-CONTAINING PROTEIN 1"/>
    <property type="match status" value="1"/>
</dbReference>
<dbReference type="InterPro" id="IPR003583">
    <property type="entry name" value="Hlx-hairpin-Hlx_DNA-bd_motif"/>
</dbReference>
<feature type="domain" description="Helix-hairpin-helix DNA-binding motif class 1" evidence="3">
    <location>
        <begin position="70"/>
        <end position="89"/>
    </location>
</feature>
<dbReference type="GO" id="GO:0003677">
    <property type="term" value="F:DNA binding"/>
    <property type="evidence" value="ECO:0007669"/>
    <property type="project" value="InterPro"/>
</dbReference>
<gene>
    <name evidence="4" type="ORF">NEIELOOT_01965</name>
</gene>